<dbReference type="Proteomes" id="UP000178336">
    <property type="component" value="Unassembled WGS sequence"/>
</dbReference>
<evidence type="ECO:0000256" key="1">
    <source>
        <dbReference type="SAM" id="Phobius"/>
    </source>
</evidence>
<keyword evidence="1" id="KW-0812">Transmembrane</keyword>
<feature type="transmembrane region" description="Helical" evidence="1">
    <location>
        <begin position="85"/>
        <end position="113"/>
    </location>
</feature>
<feature type="transmembrane region" description="Helical" evidence="1">
    <location>
        <begin position="44"/>
        <end position="65"/>
    </location>
</feature>
<feature type="transmembrane region" description="Helical" evidence="1">
    <location>
        <begin position="14"/>
        <end position="37"/>
    </location>
</feature>
<dbReference type="STRING" id="1797724.A3A48_01420"/>
<protein>
    <submittedName>
        <fullName evidence="2">Uncharacterized protein</fullName>
    </submittedName>
</protein>
<sequence>MTQKLVLTSALKGFLGTSLLLIIYFSIVTIISGWAFAQDQFSKFWYFIVTLAIGFGIQVALFSYLKNSVKQNVSSRVVTTSGVTSTAAMISCCSHYLANILPILGITGFITIVTQYQIQLFWVGLVANLGGILYMTNKVYNLT</sequence>
<reference evidence="2 3" key="1">
    <citation type="journal article" date="2016" name="Nat. Commun.">
        <title>Thousands of microbial genomes shed light on interconnected biogeochemical processes in an aquifer system.</title>
        <authorList>
            <person name="Anantharaman K."/>
            <person name="Brown C.T."/>
            <person name="Hug L.A."/>
            <person name="Sharon I."/>
            <person name="Castelle C.J."/>
            <person name="Probst A.J."/>
            <person name="Thomas B.C."/>
            <person name="Singh A."/>
            <person name="Wilkins M.J."/>
            <person name="Karaoz U."/>
            <person name="Brodie E.L."/>
            <person name="Williams K.H."/>
            <person name="Hubbard S.S."/>
            <person name="Banfield J.F."/>
        </authorList>
    </citation>
    <scope>NUCLEOTIDE SEQUENCE [LARGE SCALE GENOMIC DNA]</scope>
</reference>
<organism evidence="2 3">
    <name type="scientific">Candidatus Curtissbacteria bacterium RIFCSPLOWO2_01_FULL_37_9</name>
    <dbReference type="NCBI Taxonomy" id="1797724"/>
    <lineage>
        <taxon>Bacteria</taxon>
        <taxon>Candidatus Curtissiibacteriota</taxon>
    </lineage>
</organism>
<dbReference type="AlphaFoldDB" id="A0A1F5GPQ2"/>
<feature type="transmembrane region" description="Helical" evidence="1">
    <location>
        <begin position="120"/>
        <end position="137"/>
    </location>
</feature>
<dbReference type="EMBL" id="MFBN01000057">
    <property type="protein sequence ID" value="OGD93873.1"/>
    <property type="molecule type" value="Genomic_DNA"/>
</dbReference>
<evidence type="ECO:0000313" key="2">
    <source>
        <dbReference type="EMBL" id="OGD93873.1"/>
    </source>
</evidence>
<name>A0A1F5GPQ2_9BACT</name>
<evidence type="ECO:0000313" key="3">
    <source>
        <dbReference type="Proteomes" id="UP000178336"/>
    </source>
</evidence>
<comment type="caution">
    <text evidence="2">The sequence shown here is derived from an EMBL/GenBank/DDBJ whole genome shotgun (WGS) entry which is preliminary data.</text>
</comment>
<proteinExistence type="predicted"/>
<gene>
    <name evidence="2" type="ORF">A3A48_01420</name>
</gene>
<keyword evidence="1" id="KW-0472">Membrane</keyword>
<accession>A0A1F5GPQ2</accession>
<keyword evidence="1" id="KW-1133">Transmembrane helix</keyword>